<proteinExistence type="predicted"/>
<feature type="non-terminal residue" evidence="2">
    <location>
        <position position="1"/>
    </location>
</feature>
<keyword evidence="3" id="KW-1185">Reference proteome</keyword>
<name>A0A165KW01_9APHY</name>
<dbReference type="AlphaFoldDB" id="A0A165KW01"/>
<organism evidence="2 3">
    <name type="scientific">Daedalea quercina L-15889</name>
    <dbReference type="NCBI Taxonomy" id="1314783"/>
    <lineage>
        <taxon>Eukaryota</taxon>
        <taxon>Fungi</taxon>
        <taxon>Dikarya</taxon>
        <taxon>Basidiomycota</taxon>
        <taxon>Agaricomycotina</taxon>
        <taxon>Agaricomycetes</taxon>
        <taxon>Polyporales</taxon>
        <taxon>Fomitopsis</taxon>
    </lineage>
</organism>
<evidence type="ECO:0000259" key="1">
    <source>
        <dbReference type="Pfam" id="PF20231"/>
    </source>
</evidence>
<dbReference type="EMBL" id="KV429166">
    <property type="protein sequence ID" value="KZT63654.1"/>
    <property type="molecule type" value="Genomic_DNA"/>
</dbReference>
<dbReference type="Pfam" id="PF20231">
    <property type="entry name" value="DUF6589"/>
    <property type="match status" value="1"/>
</dbReference>
<dbReference type="InterPro" id="IPR046496">
    <property type="entry name" value="DUF6589"/>
</dbReference>
<sequence>IRYNMPVNPTGKAHAFRGVDWVEEFNNLLTKDTYGGEGSNYTVQRILTESPNILIYRSCINNAEHNYILNGLTTARGKPDMTTTFTALGLWMATELHPNEFIQGQKCSYTVQDTVAKGFDTLICSMSDNDPVITMDIVDREGVVESITVDDLMVNEA</sequence>
<accession>A0A165KW01</accession>
<dbReference type="Proteomes" id="UP000076727">
    <property type="component" value="Unassembled WGS sequence"/>
</dbReference>
<gene>
    <name evidence="2" type="ORF">DAEQUDRAFT_680002</name>
</gene>
<protein>
    <recommendedName>
        <fullName evidence="1">DUF6589 domain-containing protein</fullName>
    </recommendedName>
</protein>
<dbReference type="OrthoDB" id="4743193at2759"/>
<evidence type="ECO:0000313" key="2">
    <source>
        <dbReference type="EMBL" id="KZT63654.1"/>
    </source>
</evidence>
<evidence type="ECO:0000313" key="3">
    <source>
        <dbReference type="Proteomes" id="UP000076727"/>
    </source>
</evidence>
<feature type="domain" description="DUF6589" evidence="1">
    <location>
        <begin position="1"/>
        <end position="68"/>
    </location>
</feature>
<dbReference type="STRING" id="1314783.A0A165KW01"/>
<reference evidence="2 3" key="1">
    <citation type="journal article" date="2016" name="Mol. Biol. Evol.">
        <title>Comparative Genomics of Early-Diverging Mushroom-Forming Fungi Provides Insights into the Origins of Lignocellulose Decay Capabilities.</title>
        <authorList>
            <person name="Nagy L.G."/>
            <person name="Riley R."/>
            <person name="Tritt A."/>
            <person name="Adam C."/>
            <person name="Daum C."/>
            <person name="Floudas D."/>
            <person name="Sun H."/>
            <person name="Yadav J.S."/>
            <person name="Pangilinan J."/>
            <person name="Larsson K.H."/>
            <person name="Matsuura K."/>
            <person name="Barry K."/>
            <person name="Labutti K."/>
            <person name="Kuo R."/>
            <person name="Ohm R.A."/>
            <person name="Bhattacharya S.S."/>
            <person name="Shirouzu T."/>
            <person name="Yoshinaga Y."/>
            <person name="Martin F.M."/>
            <person name="Grigoriev I.V."/>
            <person name="Hibbett D.S."/>
        </authorList>
    </citation>
    <scope>NUCLEOTIDE SEQUENCE [LARGE SCALE GENOMIC DNA]</scope>
    <source>
        <strain evidence="2 3">L-15889</strain>
    </source>
</reference>